<keyword evidence="2" id="KW-0812">Transmembrane</keyword>
<feature type="transmembrane region" description="Helical" evidence="2">
    <location>
        <begin position="37"/>
        <end position="60"/>
    </location>
</feature>
<keyword evidence="2" id="KW-1133">Transmembrane helix</keyword>
<dbReference type="RefSeq" id="WP_190253656.1">
    <property type="nucleotide sequence ID" value="NZ_BMPI01000035.1"/>
</dbReference>
<keyword evidence="2" id="KW-0472">Membrane</keyword>
<feature type="compositionally biased region" description="Pro residues" evidence="1">
    <location>
        <begin position="166"/>
        <end position="179"/>
    </location>
</feature>
<keyword evidence="4" id="KW-1185">Reference proteome</keyword>
<evidence type="ECO:0000256" key="2">
    <source>
        <dbReference type="SAM" id="Phobius"/>
    </source>
</evidence>
<evidence type="ECO:0000313" key="4">
    <source>
        <dbReference type="Proteomes" id="UP000642070"/>
    </source>
</evidence>
<evidence type="ECO:0000256" key="1">
    <source>
        <dbReference type="SAM" id="MobiDB-lite"/>
    </source>
</evidence>
<dbReference type="AlphaFoldDB" id="A0A917X239"/>
<evidence type="ECO:0000313" key="3">
    <source>
        <dbReference type="EMBL" id="GGM53122.1"/>
    </source>
</evidence>
<accession>A0A917X239</accession>
<sequence>MRYATPRDDETGRLHPLATDQPGLILHEPIKKWRRVAIVYALLPLLCAGVGAFIATQVAYHRAEQHTDERLATLEDDLAERRRVRAEQDAERDAQSQRLLVLACVLLDHAQPRDGQIEAWRTELGCSGGPYTVPSLAPGPRLPAPSASRSQVMPPPAVRSSAAGPLPSPAPRPPSPAPSSGPLLCVDLPLLPELCL</sequence>
<dbReference type="Proteomes" id="UP000642070">
    <property type="component" value="Unassembled WGS sequence"/>
</dbReference>
<name>A0A917X239_9ACTN</name>
<feature type="region of interest" description="Disordered" evidence="1">
    <location>
        <begin position="136"/>
        <end position="183"/>
    </location>
</feature>
<dbReference type="EMBL" id="BMPI01000035">
    <property type="protein sequence ID" value="GGM53122.1"/>
    <property type="molecule type" value="Genomic_DNA"/>
</dbReference>
<reference evidence="3" key="2">
    <citation type="submission" date="2020-09" db="EMBL/GenBank/DDBJ databases">
        <authorList>
            <person name="Sun Q."/>
            <person name="Ohkuma M."/>
        </authorList>
    </citation>
    <scope>NUCLEOTIDE SEQUENCE</scope>
    <source>
        <strain evidence="3">JCM 19831</strain>
    </source>
</reference>
<reference evidence="3" key="1">
    <citation type="journal article" date="2014" name="Int. J. Syst. Evol. Microbiol.">
        <title>Complete genome sequence of Corynebacterium casei LMG S-19264T (=DSM 44701T), isolated from a smear-ripened cheese.</title>
        <authorList>
            <consortium name="US DOE Joint Genome Institute (JGI-PGF)"/>
            <person name="Walter F."/>
            <person name="Albersmeier A."/>
            <person name="Kalinowski J."/>
            <person name="Ruckert C."/>
        </authorList>
    </citation>
    <scope>NUCLEOTIDE SEQUENCE</scope>
    <source>
        <strain evidence="3">JCM 19831</strain>
    </source>
</reference>
<comment type="caution">
    <text evidence="3">The sequence shown here is derived from an EMBL/GenBank/DDBJ whole genome shotgun (WGS) entry which is preliminary data.</text>
</comment>
<proteinExistence type="predicted"/>
<protein>
    <submittedName>
        <fullName evidence="3">Uncharacterized protein</fullName>
    </submittedName>
</protein>
<organism evidence="3 4">
    <name type="scientific">Dactylosporangium sucinum</name>
    <dbReference type="NCBI Taxonomy" id="1424081"/>
    <lineage>
        <taxon>Bacteria</taxon>
        <taxon>Bacillati</taxon>
        <taxon>Actinomycetota</taxon>
        <taxon>Actinomycetes</taxon>
        <taxon>Micromonosporales</taxon>
        <taxon>Micromonosporaceae</taxon>
        <taxon>Dactylosporangium</taxon>
    </lineage>
</organism>
<gene>
    <name evidence="3" type="ORF">GCM10007977_063460</name>
</gene>